<evidence type="ECO:0000313" key="2">
    <source>
        <dbReference type="EMBL" id="WUR04247.1"/>
    </source>
</evidence>
<protein>
    <submittedName>
        <fullName evidence="2">Uncharacterized protein</fullName>
    </submittedName>
</protein>
<organism evidence="2 3">
    <name type="scientific">Vairimorpha necatrix</name>
    <dbReference type="NCBI Taxonomy" id="6039"/>
    <lineage>
        <taxon>Eukaryota</taxon>
        <taxon>Fungi</taxon>
        <taxon>Fungi incertae sedis</taxon>
        <taxon>Microsporidia</taxon>
        <taxon>Nosematidae</taxon>
        <taxon>Vairimorpha</taxon>
    </lineage>
</organism>
<dbReference type="EMBL" id="CP142733">
    <property type="protein sequence ID" value="WUR04247.1"/>
    <property type="molecule type" value="Genomic_DNA"/>
</dbReference>
<proteinExistence type="predicted"/>
<keyword evidence="3" id="KW-1185">Reference proteome</keyword>
<feature type="chain" id="PRO_5043993866" evidence="1">
    <location>
        <begin position="19"/>
        <end position="719"/>
    </location>
</feature>
<dbReference type="AlphaFoldDB" id="A0AAX4JEI9"/>
<evidence type="ECO:0000313" key="3">
    <source>
        <dbReference type="Proteomes" id="UP001334084"/>
    </source>
</evidence>
<accession>A0AAX4JEI9</accession>
<feature type="signal peptide" evidence="1">
    <location>
        <begin position="1"/>
        <end position="18"/>
    </location>
</feature>
<evidence type="ECO:0000256" key="1">
    <source>
        <dbReference type="SAM" id="SignalP"/>
    </source>
</evidence>
<name>A0AAX4JEI9_9MICR</name>
<sequence>MILSEILFFALFVRNCQHVYSNFKSVVHDKIDRRDYRTLSLEKQYLIVILRFYKPRNELNADVIRLTPNKSKKEKLKNLKVKCDNKSIQNIVREFEEKLIHECTPNFMESIVLIYNPRYFYYNIIFKKIINELTELNDIREKTSDIFYEYIIDNNSLWFKIFKKIKTEYDYNYNPNNNNSEITYVKNNNSGFVNFCIKCENVYYFFVVNVQKLAIERLYNLIDIESLNCNATDGLIVKHFYDLYKFVLIENINTKNKKGFPYCTENKIESCDDVFEIEIKNDKIYFSQKSDVYKYSPNSKNIDKECFYEFQEIFKKFSALIQEKEKFKILDFFFKLIQGNNAIEFLANRILNKHDTALKIIFTHILMDLELIKENEFTKILMDRACASNTYLLKICLFIEAENYINEIDINHDSIFGTLKKIGNLIKSKKALKLVNNHLQYFEIYEMLISRHVVIISSLFTGLDQNTCKISLQSYFTKKDIVLKTLGFIKSDVESNNTSIIQKLKKNVKEDHKKDILNLLEHEVTKIQFKIVTKSLKEEELKRFNHGVENILESINKIKQNGKIINIENDALCRKVENLWDKEKRTKFEIELKNAGITELEKIFENNKIIIEEIDSIVKRVDSELITRYKNHEKQNLIRHIRDNIQKNARKNRAEYLHKILIELFESNFTVDLPIKTQYAMNLSENSSIFREKDLLILLNSNTGLILSEKMVEILKKLT</sequence>
<dbReference type="KEGG" id="vnx:VNE69_08005"/>
<dbReference type="GeneID" id="90542081"/>
<keyword evidence="1" id="KW-0732">Signal</keyword>
<dbReference type="Proteomes" id="UP001334084">
    <property type="component" value="Chromosome 8"/>
</dbReference>
<reference evidence="2" key="1">
    <citation type="journal article" date="2024" name="BMC Genomics">
        <title>Functional annotation of a divergent genome using sequence and structure-based similarity.</title>
        <authorList>
            <person name="Svedberg D."/>
            <person name="Winiger R.R."/>
            <person name="Berg A."/>
            <person name="Sharma H."/>
            <person name="Tellgren-Roth C."/>
            <person name="Debrunner-Vossbrinck B.A."/>
            <person name="Vossbrinck C.R."/>
            <person name="Barandun J."/>
        </authorList>
    </citation>
    <scope>NUCLEOTIDE SEQUENCE</scope>
    <source>
        <strain evidence="2">Illinois isolate</strain>
    </source>
</reference>
<gene>
    <name evidence="2" type="ORF">VNE69_08005</name>
</gene>
<dbReference type="RefSeq" id="XP_065330392.1">
    <property type="nucleotide sequence ID" value="XM_065474320.1"/>
</dbReference>